<reference evidence="3" key="1">
    <citation type="submission" date="2016-11" db="UniProtKB">
        <authorList>
            <consortium name="WormBaseParasite"/>
        </authorList>
    </citation>
    <scope>IDENTIFICATION</scope>
</reference>
<dbReference type="eggNOG" id="ENOG502TJY9">
    <property type="taxonomic scope" value="Eukaryota"/>
</dbReference>
<keyword evidence="2" id="KW-1185">Reference proteome</keyword>
<dbReference type="PANTHER" id="PTHR21503:SF8">
    <property type="entry name" value="F-BOX ASSOCIATED DOMAIN-CONTAINING PROTEIN-RELATED"/>
    <property type="match status" value="1"/>
</dbReference>
<sequence>MEIFRLPLLPLIEVFKNMDFREKFLISLLSKRARNILRINSRSSEFSIDFSEELRISLRPNNSYRRSIVSDEVFDCLVSGEVLELKFSSVGVVLREQSPQKQLLLANYVLDTFKKPPIHVLFEGSTPPTFVLEFMKMINQKKLPIKSITLYIYSKSSELTSRILDECTGVTDTISIHSEFPNDLVYTPPRPFKATTLIVIESTNWVNLESFMSCQRIYLNLGMHSNRTPQSWNTFFRNWIDSDSPLENLSCVSGDKPINFPLMVDGLSNEGIKKRWTTDEWIDVKRRNGSEFVISRDSHYFHIWTKQEHLEHLRNQEQNSRFR</sequence>
<dbReference type="Pfam" id="PF00646">
    <property type="entry name" value="F-box"/>
    <property type="match status" value="1"/>
</dbReference>
<dbReference type="PANTHER" id="PTHR21503">
    <property type="entry name" value="F-BOX-CONTAINING HYPOTHETICAL PROTEIN C.ELEGANS"/>
    <property type="match status" value="1"/>
</dbReference>
<dbReference type="WBParaSite" id="Csp11.Scaffold630.g19698.t1">
    <property type="protein sequence ID" value="Csp11.Scaffold630.g19698.t1"/>
    <property type="gene ID" value="Csp11.Scaffold630.g19698"/>
</dbReference>
<protein>
    <submittedName>
        <fullName evidence="3">F-box domain-containing protein</fullName>
    </submittedName>
</protein>
<proteinExistence type="predicted"/>
<dbReference type="PROSITE" id="PS50181">
    <property type="entry name" value="FBOX"/>
    <property type="match status" value="1"/>
</dbReference>
<evidence type="ECO:0000259" key="1">
    <source>
        <dbReference type="PROSITE" id="PS50181"/>
    </source>
</evidence>
<evidence type="ECO:0000313" key="2">
    <source>
        <dbReference type="Proteomes" id="UP000095282"/>
    </source>
</evidence>
<dbReference type="Proteomes" id="UP000095282">
    <property type="component" value="Unplaced"/>
</dbReference>
<dbReference type="AlphaFoldDB" id="A0A1I7UVA8"/>
<accession>A0A1I7UVA8</accession>
<feature type="domain" description="F-box" evidence="1">
    <location>
        <begin position="1"/>
        <end position="46"/>
    </location>
</feature>
<evidence type="ECO:0000313" key="3">
    <source>
        <dbReference type="WBParaSite" id="Csp11.Scaffold630.g19698.t1"/>
    </source>
</evidence>
<name>A0A1I7UVA8_9PELO</name>
<dbReference type="InterPro" id="IPR001810">
    <property type="entry name" value="F-box_dom"/>
</dbReference>
<organism evidence="2 3">
    <name type="scientific">Caenorhabditis tropicalis</name>
    <dbReference type="NCBI Taxonomy" id="1561998"/>
    <lineage>
        <taxon>Eukaryota</taxon>
        <taxon>Metazoa</taxon>
        <taxon>Ecdysozoa</taxon>
        <taxon>Nematoda</taxon>
        <taxon>Chromadorea</taxon>
        <taxon>Rhabditida</taxon>
        <taxon>Rhabditina</taxon>
        <taxon>Rhabditomorpha</taxon>
        <taxon>Rhabditoidea</taxon>
        <taxon>Rhabditidae</taxon>
        <taxon>Peloderinae</taxon>
        <taxon>Caenorhabditis</taxon>
    </lineage>
</organism>